<dbReference type="GO" id="GO:0009423">
    <property type="term" value="P:chorismate biosynthetic process"/>
    <property type="evidence" value="ECO:0007669"/>
    <property type="project" value="UniProtKB-UniRule"/>
</dbReference>
<reference evidence="5 6" key="2">
    <citation type="journal article" date="2012" name="Stand. Genomic Sci.">
        <title>Complete genome sequence of the thermophilic sulfate-reducing ocean bacterium Thermodesulfatator indicus type strain (CIR29812(T)).</title>
        <authorList>
            <person name="Anderson I."/>
            <person name="Saunders E."/>
            <person name="Lapidus A."/>
            <person name="Nolan M."/>
            <person name="Lucas S."/>
            <person name="Tice H."/>
            <person name="Del Rio T.G."/>
            <person name="Cheng J.F."/>
            <person name="Han C."/>
            <person name="Tapia R."/>
            <person name="Goodwin L.A."/>
            <person name="Pitluck S."/>
            <person name="Liolios K."/>
            <person name="Mavromatis K."/>
            <person name="Pagani I."/>
            <person name="Ivanova N."/>
            <person name="Mikhailova N."/>
            <person name="Pati A."/>
            <person name="Chen A."/>
            <person name="Palaniappan K."/>
            <person name="Land M."/>
            <person name="Hauser L."/>
            <person name="Jeffries C.D."/>
            <person name="Chang Y.J."/>
            <person name="Brambilla E.M."/>
            <person name="Rohde M."/>
            <person name="Spring S."/>
            <person name="Goker M."/>
            <person name="Detter J.C."/>
            <person name="Woyke T."/>
            <person name="Bristow J."/>
            <person name="Eisen J.A."/>
            <person name="Markowitz V."/>
            <person name="Hugenholtz P."/>
            <person name="Kyrpides N.C."/>
            <person name="Klenk H.P."/>
        </authorList>
    </citation>
    <scope>NUCLEOTIDE SEQUENCE [LARGE SCALE GENOMIC DNA]</scope>
    <source>
        <strain evidence="6">DSM 15286 / JCM 11887 / CIR29812</strain>
    </source>
</reference>
<dbReference type="NCBIfam" id="TIGR01093">
    <property type="entry name" value="aroD"/>
    <property type="match status" value="1"/>
</dbReference>
<feature type="active site" description="Proton donor/acceptor" evidence="4">
    <location>
        <position position="114"/>
    </location>
</feature>
<dbReference type="RefSeq" id="WP_013906988.1">
    <property type="nucleotide sequence ID" value="NC_015681.1"/>
</dbReference>
<feature type="binding site" evidence="4">
    <location>
        <position position="208"/>
    </location>
    <ligand>
        <name>3-dehydroquinate</name>
        <dbReference type="ChEBI" id="CHEBI:32364"/>
    </ligand>
</feature>
<feature type="binding site" evidence="4">
    <location>
        <position position="5"/>
    </location>
    <ligand>
        <name>3-dehydroquinate</name>
        <dbReference type="ChEBI" id="CHEBI:32364"/>
    </ligand>
</feature>
<comment type="pathway">
    <text evidence="4">Metabolic intermediate biosynthesis; chorismate biosynthesis; chorismate from D-erythrose 4-phosphate and phosphoenolpyruvate: step 3/7.</text>
</comment>
<comment type="catalytic activity">
    <reaction evidence="1 4">
        <text>3-dehydroquinate = 3-dehydroshikimate + H2O</text>
        <dbReference type="Rhea" id="RHEA:21096"/>
        <dbReference type="ChEBI" id="CHEBI:15377"/>
        <dbReference type="ChEBI" id="CHEBI:16630"/>
        <dbReference type="ChEBI" id="CHEBI:32364"/>
        <dbReference type="EC" id="4.2.1.10"/>
    </reaction>
</comment>
<dbReference type="GO" id="GO:0046279">
    <property type="term" value="P:3,4-dihydroxybenzoate biosynthetic process"/>
    <property type="evidence" value="ECO:0007669"/>
    <property type="project" value="UniProtKB-ARBA"/>
</dbReference>
<dbReference type="Proteomes" id="UP000006793">
    <property type="component" value="Chromosome"/>
</dbReference>
<dbReference type="UniPathway" id="UPA00053">
    <property type="reaction ID" value="UER00086"/>
</dbReference>
<keyword evidence="3 4" id="KW-0704">Schiff base</keyword>
<evidence type="ECO:0000313" key="6">
    <source>
        <dbReference type="Proteomes" id="UP000006793"/>
    </source>
</evidence>
<feature type="binding site" evidence="4">
    <location>
        <position position="56"/>
    </location>
    <ligand>
        <name>3-dehydroquinate</name>
        <dbReference type="ChEBI" id="CHEBI:32364"/>
    </ligand>
</feature>
<evidence type="ECO:0000313" key="5">
    <source>
        <dbReference type="EMBL" id="AEH44242.1"/>
    </source>
</evidence>
<comment type="function">
    <text evidence="4">Involved in the third step of the chorismate pathway, which leads to the biosynthesis of aromatic amino acids. Catalyzes the cis-dehydration of 3-dehydroquinate (DHQ) and introduces the first double bond of the aromatic ring to yield 3-dehydroshikimate.</text>
</comment>
<dbReference type="STRING" id="667014.Thein_0360"/>
<dbReference type="PANTHER" id="PTHR43699">
    <property type="entry name" value="3-DEHYDROQUINATE DEHYDRATASE"/>
    <property type="match status" value="1"/>
</dbReference>
<dbReference type="CDD" id="cd00502">
    <property type="entry name" value="DHQase_I"/>
    <property type="match status" value="1"/>
</dbReference>
<dbReference type="GO" id="GO:0009073">
    <property type="term" value="P:aromatic amino acid family biosynthetic process"/>
    <property type="evidence" value="ECO:0007669"/>
    <property type="project" value="UniProtKB-KW"/>
</dbReference>
<evidence type="ECO:0000256" key="1">
    <source>
        <dbReference type="ARBA" id="ARBA00001864"/>
    </source>
</evidence>
<dbReference type="Pfam" id="PF01487">
    <property type="entry name" value="DHquinase_I"/>
    <property type="match status" value="1"/>
</dbReference>
<sequence>MICVSLVEKTRGEALQALARAESLADLIEIRLDALESPEIDLFLERANKSLLFTYRAREEGGLKESSLEERLNYLNQAAQKKAFAVDLELASGEQAISELKRACQKTKLLLSFHNFQGTPAQEELKEIARQMKEAGADLGKIVTYAREPEEALIPLSLISWARKELSFPLIAFAMGEAGCFSRVVCLLLGSPWTYAALPLGEKAAPGQLRADTLRSIFEKLKTT</sequence>
<comment type="similarity">
    <text evidence="4">Belongs to the type-I 3-dehydroquinase family.</text>
</comment>
<comment type="caution">
    <text evidence="4">Lacks conserved residue(s) required for the propagation of feature annotation.</text>
</comment>
<dbReference type="EMBL" id="CP002683">
    <property type="protein sequence ID" value="AEH44242.1"/>
    <property type="molecule type" value="Genomic_DNA"/>
</dbReference>
<keyword evidence="4" id="KW-0028">Amino-acid biosynthesis</keyword>
<dbReference type="eggNOG" id="COG0710">
    <property type="taxonomic scope" value="Bacteria"/>
</dbReference>
<feature type="active site" description="Schiff-base intermediate with substrate" evidence="4">
    <location>
        <position position="141"/>
    </location>
</feature>
<protein>
    <recommendedName>
        <fullName evidence="4">3-dehydroquinate dehydratase</fullName>
        <shortName evidence="4">3-dehydroquinase</shortName>
        <ecNumber evidence="4">4.2.1.10</ecNumber>
    </recommendedName>
    <alternativeName>
        <fullName evidence="4">Type I DHQase</fullName>
    </alternativeName>
    <alternativeName>
        <fullName evidence="4">Type I dehydroquinase</fullName>
        <shortName evidence="4">DHQ1</shortName>
    </alternativeName>
</protein>
<dbReference type="AlphaFoldDB" id="F8AAA6"/>
<evidence type="ECO:0000256" key="2">
    <source>
        <dbReference type="ARBA" id="ARBA00023239"/>
    </source>
</evidence>
<dbReference type="FunCoup" id="F8AAA6">
    <property type="interactions" value="88"/>
</dbReference>
<accession>F8AAA6</accession>
<dbReference type="EC" id="4.2.1.10" evidence="4"/>
<dbReference type="HAMAP" id="MF_00214">
    <property type="entry name" value="AroD"/>
    <property type="match status" value="1"/>
</dbReference>
<evidence type="ECO:0000256" key="4">
    <source>
        <dbReference type="HAMAP-Rule" id="MF_00214"/>
    </source>
</evidence>
<keyword evidence="4" id="KW-0057">Aromatic amino acid biosynthesis</keyword>
<dbReference type="HOGENOM" id="CLU_064444_2_1_0"/>
<feature type="binding site" evidence="4">
    <location>
        <begin position="29"/>
        <end position="31"/>
    </location>
    <ligand>
        <name>3-dehydroquinate</name>
        <dbReference type="ChEBI" id="CHEBI:32364"/>
    </ligand>
</feature>
<dbReference type="OrthoDB" id="9813659at2"/>
<dbReference type="InterPro" id="IPR013785">
    <property type="entry name" value="Aldolase_TIM"/>
</dbReference>
<reference evidence="6" key="1">
    <citation type="submission" date="2011-04" db="EMBL/GenBank/DDBJ databases">
        <title>The complete genome of Thermodesulfatator indicus DSM 15286.</title>
        <authorList>
            <person name="Lucas S."/>
            <person name="Copeland A."/>
            <person name="Lapidus A."/>
            <person name="Bruce D."/>
            <person name="Goodwin L."/>
            <person name="Pitluck S."/>
            <person name="Peters L."/>
            <person name="Kyrpides N."/>
            <person name="Mavromatis K."/>
            <person name="Pagani I."/>
            <person name="Ivanova N."/>
            <person name="Saunders L."/>
            <person name="Detter J.C."/>
            <person name="Tapia R."/>
            <person name="Han C."/>
            <person name="Land M."/>
            <person name="Hauser L."/>
            <person name="Markowitz V."/>
            <person name="Cheng J.-F."/>
            <person name="Hugenholtz P."/>
            <person name="Woyke T."/>
            <person name="Wu D."/>
            <person name="Spring S."/>
            <person name="Schroeder M."/>
            <person name="Brambilla E."/>
            <person name="Klenk H.-P."/>
            <person name="Eisen J.A."/>
        </authorList>
    </citation>
    <scope>NUCLEOTIDE SEQUENCE [LARGE SCALE GENOMIC DNA]</scope>
    <source>
        <strain evidence="6">DSM 15286 / JCM 11887 / CIR29812</strain>
    </source>
</reference>
<keyword evidence="6" id="KW-1185">Reference proteome</keyword>
<comment type="subunit">
    <text evidence="4">Homodimer.</text>
</comment>
<name>F8AAA6_THEID</name>
<dbReference type="PaxDb" id="667014-Thein_0360"/>
<dbReference type="InterPro" id="IPR050146">
    <property type="entry name" value="Type-I_3-dehydroquinase"/>
</dbReference>
<evidence type="ECO:0000256" key="3">
    <source>
        <dbReference type="ARBA" id="ARBA00023270"/>
    </source>
</evidence>
<keyword evidence="2 4" id="KW-0456">Lyase</keyword>
<feature type="binding site" evidence="4">
    <location>
        <position position="183"/>
    </location>
    <ligand>
        <name>3-dehydroquinate</name>
        <dbReference type="ChEBI" id="CHEBI:32364"/>
    </ligand>
</feature>
<dbReference type="SUPFAM" id="SSF51569">
    <property type="entry name" value="Aldolase"/>
    <property type="match status" value="1"/>
</dbReference>
<dbReference type="KEGG" id="tid:Thein_0360"/>
<dbReference type="PANTHER" id="PTHR43699:SF1">
    <property type="entry name" value="3-DEHYDROQUINATE DEHYDRATASE"/>
    <property type="match status" value="1"/>
</dbReference>
<dbReference type="Gene3D" id="3.20.20.70">
    <property type="entry name" value="Aldolase class I"/>
    <property type="match status" value="1"/>
</dbReference>
<dbReference type="InterPro" id="IPR001381">
    <property type="entry name" value="DHquinase_I"/>
</dbReference>
<dbReference type="GO" id="GO:0008652">
    <property type="term" value="P:amino acid biosynthetic process"/>
    <property type="evidence" value="ECO:0007669"/>
    <property type="project" value="UniProtKB-KW"/>
</dbReference>
<proteinExistence type="inferred from homology"/>
<gene>
    <name evidence="4" type="primary">aroD</name>
    <name evidence="5" type="ordered locus">Thein_0360</name>
</gene>
<dbReference type="GO" id="GO:0003855">
    <property type="term" value="F:3-dehydroquinate dehydratase activity"/>
    <property type="evidence" value="ECO:0007669"/>
    <property type="project" value="UniProtKB-UniRule"/>
</dbReference>
<dbReference type="InParanoid" id="F8AAA6"/>
<organism evidence="5 6">
    <name type="scientific">Thermodesulfatator indicus (strain DSM 15286 / JCM 11887 / CIR29812)</name>
    <dbReference type="NCBI Taxonomy" id="667014"/>
    <lineage>
        <taxon>Bacteria</taxon>
        <taxon>Pseudomonadati</taxon>
        <taxon>Thermodesulfobacteriota</taxon>
        <taxon>Thermodesulfobacteria</taxon>
        <taxon>Thermodesulfobacteriales</taxon>
        <taxon>Thermodesulfatatoraceae</taxon>
        <taxon>Thermodesulfatator</taxon>
    </lineage>
</organism>